<evidence type="ECO:0000313" key="1">
    <source>
        <dbReference type="EMBL" id="GKV53671.1"/>
    </source>
</evidence>
<keyword evidence="2" id="KW-1185">Reference proteome</keyword>
<protein>
    <submittedName>
        <fullName evidence="1">Uncharacterized protein</fullName>
    </submittedName>
</protein>
<comment type="caution">
    <text evidence="1">The sequence shown here is derived from an EMBL/GenBank/DDBJ whole genome shotgun (WGS) entry which is preliminary data.</text>
</comment>
<proteinExistence type="predicted"/>
<name>A0AAV5MYB3_9ROSI</name>
<dbReference type="EMBL" id="BPVZ01001690">
    <property type="protein sequence ID" value="GKV53671.1"/>
    <property type="molecule type" value="Genomic_DNA"/>
</dbReference>
<feature type="non-terminal residue" evidence="1">
    <location>
        <position position="43"/>
    </location>
</feature>
<evidence type="ECO:0000313" key="2">
    <source>
        <dbReference type="Proteomes" id="UP001054252"/>
    </source>
</evidence>
<sequence>MEPKKVLLSALSVGVGVGIGLASGQTVSKWAGGSSSIDGVTEE</sequence>
<dbReference type="Proteomes" id="UP001054252">
    <property type="component" value="Unassembled WGS sequence"/>
</dbReference>
<gene>
    <name evidence="1" type="ORF">SLEP1_g60188</name>
</gene>
<accession>A0AAV5MYB3</accession>
<reference evidence="1 2" key="1">
    <citation type="journal article" date="2021" name="Commun. Biol.">
        <title>The genome of Shorea leprosula (Dipterocarpaceae) highlights the ecological relevance of drought in aseasonal tropical rainforests.</title>
        <authorList>
            <person name="Ng K.K.S."/>
            <person name="Kobayashi M.J."/>
            <person name="Fawcett J.A."/>
            <person name="Hatakeyama M."/>
            <person name="Paape T."/>
            <person name="Ng C.H."/>
            <person name="Ang C.C."/>
            <person name="Tnah L.H."/>
            <person name="Lee C.T."/>
            <person name="Nishiyama T."/>
            <person name="Sese J."/>
            <person name="O'Brien M.J."/>
            <person name="Copetti D."/>
            <person name="Mohd Noor M.I."/>
            <person name="Ong R.C."/>
            <person name="Putra M."/>
            <person name="Sireger I.Z."/>
            <person name="Indrioko S."/>
            <person name="Kosugi Y."/>
            <person name="Izuno A."/>
            <person name="Isagi Y."/>
            <person name="Lee S.L."/>
            <person name="Shimizu K.K."/>
        </authorList>
    </citation>
    <scope>NUCLEOTIDE SEQUENCE [LARGE SCALE GENOMIC DNA]</scope>
    <source>
        <strain evidence="1">214</strain>
    </source>
</reference>
<organism evidence="1 2">
    <name type="scientific">Rubroshorea leprosula</name>
    <dbReference type="NCBI Taxonomy" id="152421"/>
    <lineage>
        <taxon>Eukaryota</taxon>
        <taxon>Viridiplantae</taxon>
        <taxon>Streptophyta</taxon>
        <taxon>Embryophyta</taxon>
        <taxon>Tracheophyta</taxon>
        <taxon>Spermatophyta</taxon>
        <taxon>Magnoliopsida</taxon>
        <taxon>eudicotyledons</taxon>
        <taxon>Gunneridae</taxon>
        <taxon>Pentapetalae</taxon>
        <taxon>rosids</taxon>
        <taxon>malvids</taxon>
        <taxon>Malvales</taxon>
        <taxon>Dipterocarpaceae</taxon>
        <taxon>Rubroshorea</taxon>
    </lineage>
</organism>
<dbReference type="AlphaFoldDB" id="A0AAV5MYB3"/>